<dbReference type="EC" id="2.1.1.228" evidence="5 15"/>
<comment type="subcellular location">
    <subcellularLocation>
        <location evidence="2 15 16">Cytoplasm</location>
    </subcellularLocation>
</comment>
<evidence type="ECO:0000256" key="12">
    <source>
        <dbReference type="ARBA" id="ARBA00029736"/>
    </source>
</evidence>
<dbReference type="RefSeq" id="WP_125549726.1">
    <property type="nucleotide sequence ID" value="NZ_JBGQPK010000004.1"/>
</dbReference>
<sequence length="245" mass="27279">MRIDVLSLFPGMFTGVLEQSIIGKAQERHLLDIEVTDFRAYSDDVKHHTVDDYPYGGGEGMLLKPQPIFAAMKALEQKQPGPKRVILLDPAGKKFDQSVAADLATSEHLVFICGHYEGYDERIRNLVTDEISLGDYVLTGGELGAMVVIDTTVRLLPGVLGNESSAENDSFSDGLLEHPQYTRPADFDGMAVPAVLTNGNHQLIAQWQEKESLRRTYLRRPDLLQQVTLTEQQQKLLAEVKAEEN</sequence>
<dbReference type="HAMAP" id="MF_00605">
    <property type="entry name" value="TrmD"/>
    <property type="match status" value="1"/>
</dbReference>
<keyword evidence="7 15" id="KW-0963">Cytoplasm</keyword>
<evidence type="ECO:0000256" key="9">
    <source>
        <dbReference type="ARBA" id="ARBA00022679"/>
    </source>
</evidence>
<evidence type="ECO:0000256" key="13">
    <source>
        <dbReference type="ARBA" id="ARBA00033392"/>
    </source>
</evidence>
<dbReference type="Gene3D" id="3.40.1280.10">
    <property type="match status" value="1"/>
</dbReference>
<evidence type="ECO:0000256" key="14">
    <source>
        <dbReference type="ARBA" id="ARBA00047783"/>
    </source>
</evidence>
<evidence type="ECO:0000256" key="4">
    <source>
        <dbReference type="ARBA" id="ARBA00011738"/>
    </source>
</evidence>
<dbReference type="Proteomes" id="UP001625389">
    <property type="component" value="Unassembled WGS sequence"/>
</dbReference>
<evidence type="ECO:0000259" key="17">
    <source>
        <dbReference type="Pfam" id="PF01746"/>
    </source>
</evidence>
<dbReference type="InterPro" id="IPR029026">
    <property type="entry name" value="tRNA_m1G_MTases_N"/>
</dbReference>
<proteinExistence type="inferred from homology"/>
<dbReference type="PANTHER" id="PTHR46417">
    <property type="entry name" value="TRNA (GUANINE-N(1)-)-METHYLTRANSFERASE"/>
    <property type="match status" value="1"/>
</dbReference>
<comment type="subunit">
    <text evidence="4 15 16">Homodimer.</text>
</comment>
<evidence type="ECO:0000256" key="7">
    <source>
        <dbReference type="ARBA" id="ARBA00022490"/>
    </source>
</evidence>
<comment type="function">
    <text evidence="1 15 16">Specifically methylates guanosine-37 in various tRNAs.</text>
</comment>
<evidence type="ECO:0000256" key="3">
    <source>
        <dbReference type="ARBA" id="ARBA00007630"/>
    </source>
</evidence>
<keyword evidence="8 15" id="KW-0489">Methyltransferase</keyword>
<dbReference type="PANTHER" id="PTHR46417:SF1">
    <property type="entry name" value="TRNA (GUANINE-N(1)-)-METHYLTRANSFERASE"/>
    <property type="match status" value="1"/>
</dbReference>
<keyword evidence="11 15" id="KW-0819">tRNA processing</keyword>
<evidence type="ECO:0000313" key="18">
    <source>
        <dbReference type="EMBL" id="MFL2028398.1"/>
    </source>
</evidence>
<keyword evidence="9 15" id="KW-0808">Transferase</keyword>
<dbReference type="CDD" id="cd18080">
    <property type="entry name" value="TrmD-like"/>
    <property type="match status" value="1"/>
</dbReference>
<dbReference type="Pfam" id="PF01746">
    <property type="entry name" value="tRNA_m1G_MT"/>
    <property type="match status" value="1"/>
</dbReference>
<organism evidence="18 19">
    <name type="scientific">Loigolactobacillus zhaoyuanensis</name>
    <dbReference type="NCBI Taxonomy" id="2486017"/>
    <lineage>
        <taxon>Bacteria</taxon>
        <taxon>Bacillati</taxon>
        <taxon>Bacillota</taxon>
        <taxon>Bacilli</taxon>
        <taxon>Lactobacillales</taxon>
        <taxon>Lactobacillaceae</taxon>
        <taxon>Loigolactobacillus</taxon>
    </lineage>
</organism>
<accession>A0ABW8UAJ5</accession>
<feature type="binding site" evidence="15">
    <location>
        <position position="114"/>
    </location>
    <ligand>
        <name>S-adenosyl-L-methionine</name>
        <dbReference type="ChEBI" id="CHEBI:59789"/>
    </ligand>
</feature>
<dbReference type="NCBIfam" id="TIGR00088">
    <property type="entry name" value="trmD"/>
    <property type="match status" value="1"/>
</dbReference>
<feature type="binding site" evidence="15">
    <location>
        <begin position="133"/>
        <end position="138"/>
    </location>
    <ligand>
        <name>S-adenosyl-L-methionine</name>
        <dbReference type="ChEBI" id="CHEBI:59789"/>
    </ligand>
</feature>
<keyword evidence="19" id="KW-1185">Reference proteome</keyword>
<evidence type="ECO:0000256" key="8">
    <source>
        <dbReference type="ARBA" id="ARBA00022603"/>
    </source>
</evidence>
<evidence type="ECO:0000256" key="16">
    <source>
        <dbReference type="RuleBase" id="RU003464"/>
    </source>
</evidence>
<evidence type="ECO:0000313" key="19">
    <source>
        <dbReference type="Proteomes" id="UP001625389"/>
    </source>
</evidence>
<dbReference type="InterPro" id="IPR002649">
    <property type="entry name" value="tRNA_m1G_MeTrfase_TrmD"/>
</dbReference>
<comment type="similarity">
    <text evidence="3 15 16">Belongs to the RNA methyltransferase TrmD family.</text>
</comment>
<comment type="caution">
    <text evidence="18">The sequence shown here is derived from an EMBL/GenBank/DDBJ whole genome shotgun (WGS) entry which is preliminary data.</text>
</comment>
<comment type="catalytic activity">
    <reaction evidence="14 15 16">
        <text>guanosine(37) in tRNA + S-adenosyl-L-methionine = N(1)-methylguanosine(37) in tRNA + S-adenosyl-L-homocysteine + H(+)</text>
        <dbReference type="Rhea" id="RHEA:36899"/>
        <dbReference type="Rhea" id="RHEA-COMP:10145"/>
        <dbReference type="Rhea" id="RHEA-COMP:10147"/>
        <dbReference type="ChEBI" id="CHEBI:15378"/>
        <dbReference type="ChEBI" id="CHEBI:57856"/>
        <dbReference type="ChEBI" id="CHEBI:59789"/>
        <dbReference type="ChEBI" id="CHEBI:73542"/>
        <dbReference type="ChEBI" id="CHEBI:74269"/>
        <dbReference type="EC" id="2.1.1.228"/>
    </reaction>
</comment>
<gene>
    <name evidence="15 18" type="primary">trmD</name>
    <name evidence="18" type="ORF">ACEN34_02075</name>
</gene>
<evidence type="ECO:0000256" key="15">
    <source>
        <dbReference type="HAMAP-Rule" id="MF_00605"/>
    </source>
</evidence>
<dbReference type="SUPFAM" id="SSF75217">
    <property type="entry name" value="alpha/beta knot"/>
    <property type="match status" value="1"/>
</dbReference>
<dbReference type="NCBIfam" id="NF000648">
    <property type="entry name" value="PRK00026.1"/>
    <property type="match status" value="1"/>
</dbReference>
<evidence type="ECO:0000256" key="10">
    <source>
        <dbReference type="ARBA" id="ARBA00022691"/>
    </source>
</evidence>
<evidence type="ECO:0000256" key="2">
    <source>
        <dbReference type="ARBA" id="ARBA00004496"/>
    </source>
</evidence>
<dbReference type="InterPro" id="IPR016009">
    <property type="entry name" value="tRNA_MeTrfase_TRMD/TRM10"/>
</dbReference>
<dbReference type="GO" id="GO:0052906">
    <property type="term" value="F:tRNA (guanine(37)-N1)-methyltransferase activity"/>
    <property type="evidence" value="ECO:0007669"/>
    <property type="project" value="UniProtKB-EC"/>
</dbReference>
<reference evidence="18 19" key="1">
    <citation type="submission" date="2024-08" db="EMBL/GenBank/DDBJ databases">
        <authorList>
            <person name="Arias E."/>
        </authorList>
    </citation>
    <scope>NUCLEOTIDE SEQUENCE [LARGE SCALE GENOMIC DNA]</scope>
    <source>
        <strain evidence="18 19">FAM 25317</strain>
    </source>
</reference>
<dbReference type="EMBL" id="JBGQPK010000004">
    <property type="protein sequence ID" value="MFL2028398.1"/>
    <property type="molecule type" value="Genomic_DNA"/>
</dbReference>
<dbReference type="InterPro" id="IPR029028">
    <property type="entry name" value="Alpha/beta_knot_MTases"/>
</dbReference>
<dbReference type="Gene3D" id="1.10.1270.20">
    <property type="entry name" value="tRNA(m1g37)methyltransferase, domain 2"/>
    <property type="match status" value="1"/>
</dbReference>
<protein>
    <recommendedName>
        <fullName evidence="6 15">tRNA (guanine-N(1)-)-methyltransferase</fullName>
        <ecNumber evidence="5 15">2.1.1.228</ecNumber>
    </recommendedName>
    <alternativeName>
        <fullName evidence="12 15">M1G-methyltransferase</fullName>
    </alternativeName>
    <alternativeName>
        <fullName evidence="13 15">tRNA [GM37] methyltransferase</fullName>
    </alternativeName>
</protein>
<evidence type="ECO:0000256" key="5">
    <source>
        <dbReference type="ARBA" id="ARBA00012807"/>
    </source>
</evidence>
<evidence type="ECO:0000256" key="1">
    <source>
        <dbReference type="ARBA" id="ARBA00002634"/>
    </source>
</evidence>
<dbReference type="PIRSF" id="PIRSF000386">
    <property type="entry name" value="tRNA_mtase"/>
    <property type="match status" value="1"/>
</dbReference>
<evidence type="ECO:0000256" key="11">
    <source>
        <dbReference type="ARBA" id="ARBA00022694"/>
    </source>
</evidence>
<evidence type="ECO:0000256" key="6">
    <source>
        <dbReference type="ARBA" id="ARBA00014679"/>
    </source>
</evidence>
<name>A0ABW8UAJ5_9LACO</name>
<dbReference type="InterPro" id="IPR023148">
    <property type="entry name" value="tRNA_m1G_MeTrfase_C_sf"/>
</dbReference>
<feature type="domain" description="tRNA methyltransferase TRMD/TRM10-type" evidence="17">
    <location>
        <begin position="1"/>
        <end position="226"/>
    </location>
</feature>
<keyword evidence="10 15" id="KW-0949">S-adenosyl-L-methionine</keyword>
<dbReference type="GO" id="GO:0032259">
    <property type="term" value="P:methylation"/>
    <property type="evidence" value="ECO:0007669"/>
    <property type="project" value="UniProtKB-KW"/>
</dbReference>